<dbReference type="EMBL" id="JABCAG010000072">
    <property type="protein sequence ID" value="NMP59696.1"/>
    <property type="molecule type" value="Genomic_DNA"/>
</dbReference>
<dbReference type="Proteomes" id="UP000557857">
    <property type="component" value="Unassembled WGS sequence"/>
</dbReference>
<evidence type="ECO:0000313" key="2">
    <source>
        <dbReference type="EMBL" id="NMP59696.1"/>
    </source>
</evidence>
<protein>
    <submittedName>
        <fullName evidence="2">Uncharacterized protein</fullName>
    </submittedName>
</protein>
<proteinExistence type="predicted"/>
<accession>A0A848MVT9</accession>
<feature type="region of interest" description="Disordered" evidence="1">
    <location>
        <begin position="1"/>
        <end position="42"/>
    </location>
</feature>
<feature type="compositionally biased region" description="Polar residues" evidence="1">
    <location>
        <begin position="15"/>
        <end position="26"/>
    </location>
</feature>
<evidence type="ECO:0000256" key="1">
    <source>
        <dbReference type="SAM" id="MobiDB-lite"/>
    </source>
</evidence>
<reference evidence="2 3" key="1">
    <citation type="submission" date="2020-04" db="EMBL/GenBank/DDBJ databases">
        <authorList>
            <person name="Abaymova A."/>
            <person name="Teymurazov M."/>
            <person name="Tazyna O."/>
            <person name="Chatushin Y."/>
            <person name="Svetoch E."/>
            <person name="Pereligyn V."/>
            <person name="Pohylenko V."/>
            <person name="Platonov M."/>
            <person name="Kartsev N."/>
            <person name="Skryabin Y."/>
            <person name="Sizova A."/>
            <person name="Solomentsev V."/>
            <person name="Kislichkina A."/>
            <person name="Bogun A."/>
        </authorList>
    </citation>
    <scope>NUCLEOTIDE SEQUENCE [LARGE SCALE GENOMIC DNA]</scope>
    <source>
        <strain evidence="3">SCPM-O-B-8398 (E28)</strain>
    </source>
</reference>
<name>A0A848MVT9_ENTMU</name>
<evidence type="ECO:0000313" key="3">
    <source>
        <dbReference type="Proteomes" id="UP000557857"/>
    </source>
</evidence>
<comment type="caution">
    <text evidence="2">The sequence shown here is derived from an EMBL/GenBank/DDBJ whole genome shotgun (WGS) entry which is preliminary data.</text>
</comment>
<dbReference type="AlphaFoldDB" id="A0A848MVT9"/>
<organism evidence="2 3">
    <name type="scientific">Enterococcus mundtii</name>
    <dbReference type="NCBI Taxonomy" id="53346"/>
    <lineage>
        <taxon>Bacteria</taxon>
        <taxon>Bacillati</taxon>
        <taxon>Bacillota</taxon>
        <taxon>Bacilli</taxon>
        <taxon>Lactobacillales</taxon>
        <taxon>Enterococcaceae</taxon>
        <taxon>Enterococcus</taxon>
    </lineage>
</organism>
<feature type="compositionally biased region" description="Basic and acidic residues" evidence="1">
    <location>
        <begin position="1"/>
        <end position="14"/>
    </location>
</feature>
<gene>
    <name evidence="2" type="ORF">HI921_14730</name>
</gene>
<dbReference type="RefSeq" id="WP_169059197.1">
    <property type="nucleotide sequence ID" value="NZ_JABCAG010000072.1"/>
</dbReference>
<sequence>MEIEAELRLDEVSKEVNQSDDSTVSKSVDEEELKEGSRESVNIQSREGDVVLQEKIQVE</sequence>